<proteinExistence type="predicted"/>
<evidence type="ECO:0000313" key="1">
    <source>
        <dbReference type="EMBL" id="CAD1551348.1"/>
    </source>
</evidence>
<gene>
    <name evidence="1" type="ORF">BBRV_LOCUS52492</name>
</gene>
<accession>A0A6V7JJ09</accession>
<protein>
    <submittedName>
        <fullName evidence="1">Uncharacterized protein</fullName>
    </submittedName>
</protein>
<organism evidence="1">
    <name type="scientific">Bracon brevicornis</name>
    <dbReference type="NCBI Taxonomy" id="1563983"/>
    <lineage>
        <taxon>Eukaryota</taxon>
        <taxon>Metazoa</taxon>
        <taxon>Ecdysozoa</taxon>
        <taxon>Arthropoda</taxon>
        <taxon>Hexapoda</taxon>
        <taxon>Insecta</taxon>
        <taxon>Pterygota</taxon>
        <taxon>Neoptera</taxon>
        <taxon>Endopterygota</taxon>
        <taxon>Hymenoptera</taxon>
        <taxon>Apocrita</taxon>
        <taxon>Ichneumonoidea</taxon>
        <taxon>Braconidae</taxon>
        <taxon>Braconinae</taxon>
        <taxon>Bracon</taxon>
    </lineage>
</organism>
<dbReference type="InterPro" id="IPR012337">
    <property type="entry name" value="RNaseH-like_sf"/>
</dbReference>
<name>A0A6V7JJ09_9HYME</name>
<reference evidence="1" key="1">
    <citation type="submission" date="2020-07" db="EMBL/GenBank/DDBJ databases">
        <authorList>
            <person name="Ferguson B K."/>
        </authorList>
    </citation>
    <scope>NUCLEOTIDE SEQUENCE</scope>
    <source>
        <strain evidence="1">L06</strain>
    </source>
</reference>
<dbReference type="SUPFAM" id="SSF53098">
    <property type="entry name" value="Ribonuclease H-like"/>
    <property type="match status" value="1"/>
</dbReference>
<dbReference type="EMBL" id="CADCXW020000017">
    <property type="protein sequence ID" value="CAD1551348.1"/>
    <property type="molecule type" value="Genomic_DNA"/>
</dbReference>
<dbReference type="AlphaFoldDB" id="A0A6V7JJ09"/>
<sequence length="147" mass="16485">MKPDAFWGELSTLRNDPDGEYSFRNLSTVALQILSLPHFEADSERIISKINLIKTKTRNKLMVRTVNGLVLANQKVKSSGGSSKFKPSRDMLSRITSSSLYGYKKKTTLEQTKWSASTSSAEFADTTRELIDGGLLIDEMDDVITFR</sequence>